<dbReference type="Proteomes" id="UP000748531">
    <property type="component" value="Unassembled WGS sequence"/>
</dbReference>
<dbReference type="OrthoDB" id="365640at2759"/>
<dbReference type="GO" id="GO:0008017">
    <property type="term" value="F:microtubule binding"/>
    <property type="evidence" value="ECO:0007669"/>
    <property type="project" value="InterPro"/>
</dbReference>
<feature type="region of interest" description="Disordered" evidence="2">
    <location>
        <begin position="572"/>
        <end position="592"/>
    </location>
</feature>
<comment type="similarity">
    <text evidence="1">Belongs to the FAM154 family.</text>
</comment>
<feature type="compositionally biased region" description="Polar residues" evidence="2">
    <location>
        <begin position="187"/>
        <end position="197"/>
    </location>
</feature>
<feature type="compositionally biased region" description="Polar residues" evidence="2">
    <location>
        <begin position="716"/>
        <end position="739"/>
    </location>
</feature>
<gene>
    <name evidence="3" type="ORF">PHET_01833</name>
</gene>
<protein>
    <submittedName>
        <fullName evidence="3">Uncharacterized protein</fullName>
    </submittedName>
</protein>
<feature type="compositionally biased region" description="Polar residues" evidence="2">
    <location>
        <begin position="66"/>
        <end position="85"/>
    </location>
</feature>
<name>A0A8J4SSJ5_9TREM</name>
<feature type="region of interest" description="Disordered" evidence="2">
    <location>
        <begin position="710"/>
        <end position="742"/>
    </location>
</feature>
<dbReference type="AlphaFoldDB" id="A0A8J4SSJ5"/>
<evidence type="ECO:0000256" key="2">
    <source>
        <dbReference type="SAM" id="MobiDB-lite"/>
    </source>
</evidence>
<dbReference type="EMBL" id="LUCH01017196">
    <property type="protein sequence ID" value="KAF5395255.1"/>
    <property type="molecule type" value="Genomic_DNA"/>
</dbReference>
<dbReference type="PANTHER" id="PTHR31516">
    <property type="entry name" value="STABILIZER OF AXONEMAL MICROTUBULES 2"/>
    <property type="match status" value="1"/>
</dbReference>
<accession>A0A8J4SSJ5</accession>
<feature type="region of interest" description="Disordered" evidence="2">
    <location>
        <begin position="65"/>
        <end position="92"/>
    </location>
</feature>
<dbReference type="PANTHER" id="PTHR31516:SF17">
    <property type="entry name" value="STABILIZER OF AXONEMAL MICROTUBULES 2"/>
    <property type="match status" value="1"/>
</dbReference>
<comment type="caution">
    <text evidence="3">The sequence shown here is derived from an EMBL/GenBank/DDBJ whole genome shotgun (WGS) entry which is preliminary data.</text>
</comment>
<keyword evidence="4" id="KW-1185">Reference proteome</keyword>
<organism evidence="3 4">
    <name type="scientific">Paragonimus heterotremus</name>
    <dbReference type="NCBI Taxonomy" id="100268"/>
    <lineage>
        <taxon>Eukaryota</taxon>
        <taxon>Metazoa</taxon>
        <taxon>Spiralia</taxon>
        <taxon>Lophotrochozoa</taxon>
        <taxon>Platyhelminthes</taxon>
        <taxon>Trematoda</taxon>
        <taxon>Digenea</taxon>
        <taxon>Plagiorchiida</taxon>
        <taxon>Troglotremata</taxon>
        <taxon>Troglotrematidae</taxon>
        <taxon>Paragonimus</taxon>
    </lineage>
</organism>
<sequence length="995" mass="113169">MKSESEQPKEFRRKDDDWISSSACELPKVDNETVKNPPLEYDEGFVEPYVIDVLEPKSWALDLPTDFSSENRQNPSVEISNQASAKQHKPLAESGSIYQSDYVTHRLTKSDIIIPQSQYKPPNGPLNSTTVYQENYQQKPLEINRPVYPKNELHLNLQKEPSFSTYQCDYQLRSTNGKVDPIHPKSQYESPSGSVESKTTYNTAYLPYEIKPAVPIKLETVQEGPAATMECQTSYQSDYQSLHTKPTKICKSNEYLTTPSEPFINYTAHPTDFPPHDSSPVNPPYRPRDQESFLKGPHMETSSYRKEFPARETNKVPSFKPLNVYRPPCEPMSDRTVYRSDYSPREEKLQQRCAENDPSPRPTVENGKVAYHLNARHVQQDSALGGFGLSGQMLNTRLEMDGDPSYYQGQPYRQTDGYRGQTYNRLHPDYCSSHTSQNVESVANIRPVRTSDQRSGPLLDLSAYDSHFAPKENNSRVRFKLTVPQEGRIAEQKEEKEQTTKLGGDNPSYYYSLGRAERMKLQEVRQKHAVYRNQYNTEPDIDSVSPTTANAVDKSSDYPPVFYSPVNVSKMPRRKSKEMLRPSPNADTPNRLANCGSRLVNQLTDDQRSLERPGYNDVCRSRYVKTQYANQDLLWDQGATSNDNSHQSNSPQAFKILMNSDTTYKTDYKQWIPPDALQLGLNIHCNEVNFEDILHNLKAQFTKCPADPTLAIRPASQPSSDQTDNEGQFHYSNSVTSTEPDGCNLDDSLENVGCFPSIEIRNLSPDQNLSGSKHSLVPLPKYQWVPVKKNKRTSTKVDGRKRLMRGLSKSTFVLAPCLRSGSDRFASAKASTRIKKLENKTKSSPSLDRILSSVPSINVKDISLPTQELIHAPRWMFKSHLSAQALQARLLPLENARVRRRLHPLEPVLLPLKTNADQLKEPMHRLIQPSRDPFPSVISRTEPCLIAAHRSRRVIHASQLELGLNGNLCHKILQPTFLQRLLQERQWIVPQTQVS</sequence>
<dbReference type="InterPro" id="IPR033336">
    <property type="entry name" value="SAXO1/2"/>
</dbReference>
<evidence type="ECO:0000313" key="4">
    <source>
        <dbReference type="Proteomes" id="UP000748531"/>
    </source>
</evidence>
<feature type="compositionally biased region" description="Basic and acidic residues" evidence="2">
    <location>
        <begin position="489"/>
        <end position="499"/>
    </location>
</feature>
<dbReference type="GO" id="GO:0005856">
    <property type="term" value="C:cytoskeleton"/>
    <property type="evidence" value="ECO:0007669"/>
    <property type="project" value="TreeGrafter"/>
</dbReference>
<proteinExistence type="inferred from homology"/>
<evidence type="ECO:0000313" key="3">
    <source>
        <dbReference type="EMBL" id="KAF5395255.1"/>
    </source>
</evidence>
<evidence type="ECO:0000256" key="1">
    <source>
        <dbReference type="ARBA" id="ARBA00008738"/>
    </source>
</evidence>
<feature type="region of interest" description="Disordered" evidence="2">
    <location>
        <begin position="489"/>
        <end position="509"/>
    </location>
</feature>
<feature type="region of interest" description="Disordered" evidence="2">
    <location>
        <begin position="177"/>
        <end position="197"/>
    </location>
</feature>
<reference evidence="3" key="1">
    <citation type="submission" date="2019-05" db="EMBL/GenBank/DDBJ databases">
        <title>Annotation for the trematode Paragonimus heterotremus.</title>
        <authorList>
            <person name="Choi Y.-J."/>
        </authorList>
    </citation>
    <scope>NUCLEOTIDE SEQUENCE</scope>
    <source>
        <strain evidence="3">LC</strain>
    </source>
</reference>